<evidence type="ECO:0000256" key="3">
    <source>
        <dbReference type="ARBA" id="ARBA00022475"/>
    </source>
</evidence>
<feature type="transmembrane region" description="Helical" evidence="7">
    <location>
        <begin position="225"/>
        <end position="251"/>
    </location>
</feature>
<evidence type="ECO:0000313" key="9">
    <source>
        <dbReference type="Proteomes" id="UP000191661"/>
    </source>
</evidence>
<evidence type="ECO:0000256" key="4">
    <source>
        <dbReference type="ARBA" id="ARBA00022692"/>
    </source>
</evidence>
<feature type="transmembrane region" description="Helical" evidence="7">
    <location>
        <begin position="37"/>
        <end position="56"/>
    </location>
</feature>
<organism evidence="8 9">
    <name type="scientific">Methanobrevibacter arboriphilus JCM 13429 = DSM 1125</name>
    <dbReference type="NCBI Taxonomy" id="1300164"/>
    <lineage>
        <taxon>Archaea</taxon>
        <taxon>Methanobacteriati</taxon>
        <taxon>Methanobacteriota</taxon>
        <taxon>Methanomada group</taxon>
        <taxon>Methanobacteria</taxon>
        <taxon>Methanobacteriales</taxon>
        <taxon>Methanobacteriaceae</taxon>
        <taxon>Methanobrevibacter</taxon>
    </lineage>
</organism>
<keyword evidence="5 7" id="KW-1133">Transmembrane helix</keyword>
<keyword evidence="3" id="KW-1003">Cell membrane</keyword>
<comment type="similarity">
    <text evidence="2">Belongs to the UPF0104 family.</text>
</comment>
<dbReference type="GO" id="GO:0005886">
    <property type="term" value="C:plasma membrane"/>
    <property type="evidence" value="ECO:0007669"/>
    <property type="project" value="UniProtKB-SubCell"/>
</dbReference>
<comment type="subcellular location">
    <subcellularLocation>
        <location evidence="1">Cell membrane</location>
        <topology evidence="1">Multi-pass membrane protein</topology>
    </subcellularLocation>
</comment>
<sequence length="367" mass="40770">MKHKTVIFLAIGLAIMGVMLYFIGIDQVIDALKLANFWFILLAILIQFFIFYLYALRWNIVNKTANINTTVKEIIPMVLVGMAINNITPSGRGGGEPVRAYILSKHVNKPTEETFATVIADRALDTFPFLVLAVITIIAVMVYFSLSKLILSILIISVIVITIAFILLVYMSINQKAGEKITAWIVRIIKIFYKKIDPETLENKVIKAIAGFQKTMKRMLADKMILYYGLPLSFFIWAVEIARVFVVFLAFGANVDPILIGEVFIVASLIGMIPLLPGGIGAVDGVMILFYSSAGIPPSISAAATVIERLISFWMPTMIGFAILPHYGSSVLDKIGTTSISEEKTAKEIIDELDYIEDIDEEEMKPE</sequence>
<dbReference type="OrthoDB" id="15513at2157"/>
<name>A0A1V6N5B5_METAZ</name>
<comment type="caution">
    <text evidence="8">The sequence shown here is derived from an EMBL/GenBank/DDBJ whole genome shotgun (WGS) entry which is preliminary data.</text>
</comment>
<proteinExistence type="inferred from homology"/>
<dbReference type="RefSeq" id="WP_080459402.1">
    <property type="nucleotide sequence ID" value="NZ_JXMW01000001.1"/>
</dbReference>
<gene>
    <name evidence="8" type="ORF">MBBAR_1c01740</name>
</gene>
<evidence type="ECO:0000256" key="2">
    <source>
        <dbReference type="ARBA" id="ARBA00011061"/>
    </source>
</evidence>
<evidence type="ECO:0000256" key="6">
    <source>
        <dbReference type="ARBA" id="ARBA00023136"/>
    </source>
</evidence>
<feature type="transmembrane region" description="Helical" evidence="7">
    <location>
        <begin position="257"/>
        <end position="276"/>
    </location>
</feature>
<accession>A0A1V6N5B5</accession>
<dbReference type="EMBL" id="JXMW01000001">
    <property type="protein sequence ID" value="OQD59777.1"/>
    <property type="molecule type" value="Genomic_DNA"/>
</dbReference>
<dbReference type="AlphaFoldDB" id="A0A1V6N5B5"/>
<evidence type="ECO:0008006" key="10">
    <source>
        <dbReference type="Google" id="ProtNLM"/>
    </source>
</evidence>
<evidence type="ECO:0000256" key="1">
    <source>
        <dbReference type="ARBA" id="ARBA00004651"/>
    </source>
</evidence>
<dbReference type="PANTHER" id="PTHR39087">
    <property type="entry name" value="UPF0104 MEMBRANE PROTEIN MJ1595"/>
    <property type="match status" value="1"/>
</dbReference>
<dbReference type="NCBIfam" id="TIGR00374">
    <property type="entry name" value="flippase-like domain"/>
    <property type="match status" value="1"/>
</dbReference>
<dbReference type="Pfam" id="PF03706">
    <property type="entry name" value="LPG_synthase_TM"/>
    <property type="match status" value="1"/>
</dbReference>
<evidence type="ECO:0000256" key="7">
    <source>
        <dbReference type="SAM" id="Phobius"/>
    </source>
</evidence>
<dbReference type="Proteomes" id="UP000191661">
    <property type="component" value="Unassembled WGS sequence"/>
</dbReference>
<feature type="transmembrane region" description="Helical" evidence="7">
    <location>
        <begin position="288"/>
        <end position="307"/>
    </location>
</feature>
<feature type="transmembrane region" description="Helical" evidence="7">
    <location>
        <begin position="150"/>
        <end position="170"/>
    </location>
</feature>
<keyword evidence="9" id="KW-1185">Reference proteome</keyword>
<dbReference type="InterPro" id="IPR022791">
    <property type="entry name" value="L-PG_synthase/AglD"/>
</dbReference>
<feature type="transmembrane region" description="Helical" evidence="7">
    <location>
        <begin position="7"/>
        <end position="25"/>
    </location>
</feature>
<evidence type="ECO:0000256" key="5">
    <source>
        <dbReference type="ARBA" id="ARBA00022989"/>
    </source>
</evidence>
<protein>
    <recommendedName>
        <fullName evidence="10">Integral membrane protein</fullName>
    </recommendedName>
</protein>
<evidence type="ECO:0000313" key="8">
    <source>
        <dbReference type="EMBL" id="OQD59777.1"/>
    </source>
</evidence>
<keyword evidence="4 7" id="KW-0812">Transmembrane</keyword>
<dbReference type="PANTHER" id="PTHR39087:SF2">
    <property type="entry name" value="UPF0104 MEMBRANE PROTEIN MJ1595"/>
    <property type="match status" value="1"/>
</dbReference>
<reference evidence="8 9" key="1">
    <citation type="submission" date="2014-12" db="EMBL/GenBank/DDBJ databases">
        <title>Genome sequence of Methanobrevibacter arboriphilicus DH1, DSM1125.</title>
        <authorList>
            <person name="Poehlein A."/>
            <person name="Thauer R.K."/>
            <person name="Seedorf H."/>
            <person name="Daniel R."/>
        </authorList>
    </citation>
    <scope>NUCLEOTIDE SEQUENCE [LARGE SCALE GENOMIC DNA]</scope>
    <source>
        <strain evidence="8 9">DH1</strain>
    </source>
</reference>
<keyword evidence="6 7" id="KW-0472">Membrane</keyword>
<feature type="transmembrane region" description="Helical" evidence="7">
    <location>
        <begin position="127"/>
        <end position="144"/>
    </location>
</feature>